<dbReference type="Proteomes" id="UP000078534">
    <property type="component" value="Unassembled WGS sequence"/>
</dbReference>
<reference evidence="4" key="1">
    <citation type="submission" date="2016-04" db="EMBL/GenBank/DDBJ databases">
        <authorList>
            <person name="Lyu Z."/>
            <person name="Lyu W."/>
        </authorList>
    </citation>
    <scope>NUCLEOTIDE SEQUENCE [LARGE SCALE GENOMIC DNA]</scope>
    <source>
        <strain evidence="4">C44</strain>
    </source>
</reference>
<dbReference type="GO" id="GO:0030649">
    <property type="term" value="P:aminoglycoside antibiotic catabolic process"/>
    <property type="evidence" value="ECO:0007669"/>
    <property type="project" value="TreeGrafter"/>
</dbReference>
<name>A0A179SYS8_9BACI</name>
<dbReference type="InterPro" id="IPR025559">
    <property type="entry name" value="Eis_dom"/>
</dbReference>
<feature type="domain" description="Enhanced intracellular survival protein" evidence="1">
    <location>
        <begin position="281"/>
        <end position="380"/>
    </location>
</feature>
<organism evidence="3 4">
    <name type="scientific">Metabacillus litoralis</name>
    <dbReference type="NCBI Taxonomy" id="152268"/>
    <lineage>
        <taxon>Bacteria</taxon>
        <taxon>Bacillati</taxon>
        <taxon>Bacillota</taxon>
        <taxon>Bacilli</taxon>
        <taxon>Bacillales</taxon>
        <taxon>Bacillaceae</taxon>
        <taxon>Metabacillus</taxon>
    </lineage>
</organism>
<evidence type="ECO:0000259" key="2">
    <source>
        <dbReference type="Pfam" id="PF17668"/>
    </source>
</evidence>
<dbReference type="Pfam" id="PF17668">
    <property type="entry name" value="Acetyltransf_17"/>
    <property type="match status" value="1"/>
</dbReference>
<dbReference type="SUPFAM" id="SSF55729">
    <property type="entry name" value="Acyl-CoA N-acyltransferases (Nat)"/>
    <property type="match status" value="1"/>
</dbReference>
<dbReference type="Gene3D" id="3.40.630.30">
    <property type="match status" value="2"/>
</dbReference>
<dbReference type="EMBL" id="LWSG01000012">
    <property type="protein sequence ID" value="OAS86514.1"/>
    <property type="molecule type" value="Genomic_DNA"/>
</dbReference>
<gene>
    <name evidence="3" type="ORF">A6K24_03125</name>
</gene>
<dbReference type="SUPFAM" id="SSF55718">
    <property type="entry name" value="SCP-like"/>
    <property type="match status" value="1"/>
</dbReference>
<dbReference type="InterPro" id="IPR036527">
    <property type="entry name" value="SCP2_sterol-bd_dom_sf"/>
</dbReference>
<dbReference type="InterPro" id="IPR016181">
    <property type="entry name" value="Acyl_CoA_acyltransferase"/>
</dbReference>
<evidence type="ECO:0000259" key="1">
    <source>
        <dbReference type="Pfam" id="PF13530"/>
    </source>
</evidence>
<proteinExistence type="predicted"/>
<dbReference type="OrthoDB" id="9768284at2"/>
<protein>
    <recommendedName>
        <fullName evidence="5">GNAT family N-acetyltransferase</fullName>
    </recommendedName>
</protein>
<evidence type="ECO:0000313" key="3">
    <source>
        <dbReference type="EMBL" id="OAS86514.1"/>
    </source>
</evidence>
<dbReference type="GO" id="GO:0034069">
    <property type="term" value="F:aminoglycoside N-acetyltransferase activity"/>
    <property type="evidence" value="ECO:0007669"/>
    <property type="project" value="TreeGrafter"/>
</dbReference>
<dbReference type="STRING" id="152268.A6K24_03125"/>
<dbReference type="InterPro" id="IPR051554">
    <property type="entry name" value="Acetyltransferase_Eis"/>
</dbReference>
<keyword evidence="4" id="KW-1185">Reference proteome</keyword>
<sequence>MIRVITNEDYENVLKLSEFAFQYTISEQELESTIKKLDKQYIIGDFEKDDLKAKLHIYSLEVNIKNRVFKMGGVASVATWPEVRRTRKVAQLIEEGLHWMNMKEFDISYLHPFYVPFYRKFGWELICTDKTYTIQKEDLMFLHSQSGNIVRKSKEEALPSLMSLYRSFTENNNSMLIRDKSWWTDVVLNKGEHVVFHVNEENEADGYMIYSLENRELIVHEVIVLNESMKKDFWNFICQHDSMVSTVKWKSYEGDPLTLILPNPRVQTDIHPYFMGRIVNVQRFLEKYPFFIQGEKPLILHVSDPVCNWNNGSFFLEGEAIKIFQKEKGICNNSPRKGLRMDIGILTAVLLGHQDPIQLYKLGTIQGEEQQLKLLIDIIPPLGSSLLFDFF</sequence>
<dbReference type="Pfam" id="PF13530">
    <property type="entry name" value="SCP2_2"/>
    <property type="match status" value="1"/>
</dbReference>
<accession>A0A179SYS8</accession>
<dbReference type="Gene3D" id="3.30.1050.10">
    <property type="entry name" value="SCP2 sterol-binding domain"/>
    <property type="match status" value="1"/>
</dbReference>
<evidence type="ECO:0000313" key="4">
    <source>
        <dbReference type="Proteomes" id="UP000078534"/>
    </source>
</evidence>
<evidence type="ECO:0008006" key="5">
    <source>
        <dbReference type="Google" id="ProtNLM"/>
    </source>
</evidence>
<dbReference type="RefSeq" id="WP_066330494.1">
    <property type="nucleotide sequence ID" value="NZ_LWSG01000012.1"/>
</dbReference>
<dbReference type="InterPro" id="IPR041380">
    <property type="entry name" value="Acetyltransf_17"/>
</dbReference>
<feature type="domain" description="Eis-like acetyltransferase" evidence="2">
    <location>
        <begin position="175"/>
        <end position="278"/>
    </location>
</feature>
<comment type="caution">
    <text evidence="3">The sequence shown here is derived from an EMBL/GenBank/DDBJ whole genome shotgun (WGS) entry which is preliminary data.</text>
</comment>
<dbReference type="PANTHER" id="PTHR37817:SF1">
    <property type="entry name" value="N-ACETYLTRANSFERASE EIS"/>
    <property type="match status" value="1"/>
</dbReference>
<dbReference type="Pfam" id="PF13527">
    <property type="entry name" value="Acetyltransf_9"/>
    <property type="match status" value="1"/>
</dbReference>
<dbReference type="PANTHER" id="PTHR37817">
    <property type="entry name" value="N-ACETYLTRANSFERASE EIS"/>
    <property type="match status" value="1"/>
</dbReference>
<dbReference type="AlphaFoldDB" id="A0A179SYS8"/>